<sequence length="143" mass="16158">MLYSMALSMAVNSAIIYRYLIIKSEALVMHFDIALVSNEGSSDSRHDHFRTICMINYCLCQHEPWYKGDGMGIILDEIFDLRNIGELFSGFPKTSRADLEFDMMVASEIPRDTMQFTAISMAFISAMKTEASGLSLQRRCSSS</sequence>
<keyword evidence="2" id="KW-1185">Reference proteome</keyword>
<gene>
    <name evidence="1" type="ORF">CEXT_145151</name>
</gene>
<organism evidence="1 2">
    <name type="scientific">Caerostris extrusa</name>
    <name type="common">Bark spider</name>
    <name type="synonym">Caerostris bankana</name>
    <dbReference type="NCBI Taxonomy" id="172846"/>
    <lineage>
        <taxon>Eukaryota</taxon>
        <taxon>Metazoa</taxon>
        <taxon>Ecdysozoa</taxon>
        <taxon>Arthropoda</taxon>
        <taxon>Chelicerata</taxon>
        <taxon>Arachnida</taxon>
        <taxon>Araneae</taxon>
        <taxon>Araneomorphae</taxon>
        <taxon>Entelegynae</taxon>
        <taxon>Araneoidea</taxon>
        <taxon>Araneidae</taxon>
        <taxon>Caerostris</taxon>
    </lineage>
</organism>
<evidence type="ECO:0000313" key="2">
    <source>
        <dbReference type="Proteomes" id="UP001054945"/>
    </source>
</evidence>
<protein>
    <submittedName>
        <fullName evidence="1">Uncharacterized protein</fullName>
    </submittedName>
</protein>
<name>A0AAV4PW09_CAEEX</name>
<dbReference type="EMBL" id="BPLR01005168">
    <property type="protein sequence ID" value="GIY00327.1"/>
    <property type="molecule type" value="Genomic_DNA"/>
</dbReference>
<reference evidence="1 2" key="1">
    <citation type="submission" date="2021-06" db="EMBL/GenBank/DDBJ databases">
        <title>Caerostris extrusa draft genome.</title>
        <authorList>
            <person name="Kono N."/>
            <person name="Arakawa K."/>
        </authorList>
    </citation>
    <scope>NUCLEOTIDE SEQUENCE [LARGE SCALE GENOMIC DNA]</scope>
</reference>
<comment type="caution">
    <text evidence="1">The sequence shown here is derived from an EMBL/GenBank/DDBJ whole genome shotgun (WGS) entry which is preliminary data.</text>
</comment>
<evidence type="ECO:0000313" key="1">
    <source>
        <dbReference type="EMBL" id="GIY00327.1"/>
    </source>
</evidence>
<proteinExistence type="predicted"/>
<dbReference type="Proteomes" id="UP001054945">
    <property type="component" value="Unassembled WGS sequence"/>
</dbReference>
<accession>A0AAV4PW09</accession>
<dbReference type="AlphaFoldDB" id="A0AAV4PW09"/>